<evidence type="ECO:0000256" key="4">
    <source>
        <dbReference type="ARBA" id="ARBA00023136"/>
    </source>
</evidence>
<evidence type="ECO:0000256" key="3">
    <source>
        <dbReference type="ARBA" id="ARBA00022989"/>
    </source>
</evidence>
<feature type="transmembrane region" description="Helical" evidence="5">
    <location>
        <begin position="149"/>
        <end position="168"/>
    </location>
</feature>
<evidence type="ECO:0000256" key="2">
    <source>
        <dbReference type="ARBA" id="ARBA00022692"/>
    </source>
</evidence>
<dbReference type="PANTHER" id="PTHR11814">
    <property type="entry name" value="SULFATE TRANSPORTER"/>
    <property type="match status" value="1"/>
</dbReference>
<name>A0A074YZB0_OPIVI</name>
<dbReference type="STRING" id="6198.A0A074YZB0"/>
<dbReference type="KEGG" id="ovi:T265_11261"/>
<evidence type="ECO:0000313" key="7">
    <source>
        <dbReference type="EMBL" id="KER20126.1"/>
    </source>
</evidence>
<dbReference type="GO" id="GO:0016020">
    <property type="term" value="C:membrane"/>
    <property type="evidence" value="ECO:0007669"/>
    <property type="project" value="UniProtKB-SubCell"/>
</dbReference>
<dbReference type="GO" id="GO:0008271">
    <property type="term" value="F:secondary active sulfate transmembrane transporter activity"/>
    <property type="evidence" value="ECO:0007669"/>
    <property type="project" value="InterPro"/>
</dbReference>
<dbReference type="CTD" id="20325429"/>
<evidence type="ECO:0000259" key="6">
    <source>
        <dbReference type="Pfam" id="PF00916"/>
    </source>
</evidence>
<dbReference type="InterPro" id="IPR001902">
    <property type="entry name" value="SLC26A/SulP_fam"/>
</dbReference>
<sequence>MNQRSCTCGFTVELHARSDVELRYYIDRPVLTQQDLYLLSEYQSERPSLTRREQCRTVVKTVASFLLPRFLFHPKEYEDETKPSCKVRCERFCNSFGTWLLTFLPFITILRKYQWKTWLLNDFIAGLTVGIMHVPQGMAYALLATLPPVYGLYTSFFPAIVYFFFGTSRHISVGELKKRVSSLTGLY</sequence>
<protein>
    <recommendedName>
        <fullName evidence="6">SLC26A/SulP transporter domain-containing protein</fullName>
    </recommendedName>
</protein>
<keyword evidence="3 5" id="KW-1133">Transmembrane helix</keyword>
<gene>
    <name evidence="7" type="ORF">T265_11261</name>
</gene>
<keyword evidence="4 5" id="KW-0472">Membrane</keyword>
<evidence type="ECO:0000256" key="1">
    <source>
        <dbReference type="ARBA" id="ARBA00004141"/>
    </source>
</evidence>
<dbReference type="EMBL" id="KL597089">
    <property type="protein sequence ID" value="KER20126.1"/>
    <property type="molecule type" value="Genomic_DNA"/>
</dbReference>
<feature type="domain" description="SLC26A/SulP transporter" evidence="6">
    <location>
        <begin position="119"/>
        <end position="175"/>
    </location>
</feature>
<dbReference type="Proteomes" id="UP000054324">
    <property type="component" value="Unassembled WGS sequence"/>
</dbReference>
<organism evidence="7 8">
    <name type="scientific">Opisthorchis viverrini</name>
    <name type="common">Southeast Asian liver fluke</name>
    <dbReference type="NCBI Taxonomy" id="6198"/>
    <lineage>
        <taxon>Eukaryota</taxon>
        <taxon>Metazoa</taxon>
        <taxon>Spiralia</taxon>
        <taxon>Lophotrochozoa</taxon>
        <taxon>Platyhelminthes</taxon>
        <taxon>Trematoda</taxon>
        <taxon>Digenea</taxon>
        <taxon>Opisthorchiida</taxon>
        <taxon>Opisthorchiata</taxon>
        <taxon>Opisthorchiidae</taxon>
        <taxon>Opisthorchis</taxon>
    </lineage>
</organism>
<comment type="subcellular location">
    <subcellularLocation>
        <location evidence="1">Membrane</location>
        <topology evidence="1">Multi-pass membrane protein</topology>
    </subcellularLocation>
</comment>
<keyword evidence="2 5" id="KW-0812">Transmembrane</keyword>
<reference evidence="7 8" key="1">
    <citation type="submission" date="2013-11" db="EMBL/GenBank/DDBJ databases">
        <title>Opisthorchis viverrini - life in the bile duct.</title>
        <authorList>
            <person name="Young N.D."/>
            <person name="Nagarajan N."/>
            <person name="Lin S.J."/>
            <person name="Korhonen P.K."/>
            <person name="Jex A.R."/>
            <person name="Hall R.S."/>
            <person name="Safavi-Hemami H."/>
            <person name="Kaewkong W."/>
            <person name="Bertrand D."/>
            <person name="Gao S."/>
            <person name="Seet Q."/>
            <person name="Wongkham S."/>
            <person name="Teh B.T."/>
            <person name="Wongkham C."/>
            <person name="Intapan P.M."/>
            <person name="Maleewong W."/>
            <person name="Yang X."/>
            <person name="Hu M."/>
            <person name="Wang Z."/>
            <person name="Hofmann A."/>
            <person name="Sternberg P.W."/>
            <person name="Tan P."/>
            <person name="Wang J."/>
            <person name="Gasser R.B."/>
        </authorList>
    </citation>
    <scope>NUCLEOTIDE SEQUENCE [LARGE SCALE GENOMIC DNA]</scope>
</reference>
<dbReference type="GeneID" id="20325429"/>
<dbReference type="RefSeq" id="XP_009176132.1">
    <property type="nucleotide sequence ID" value="XM_009177868.1"/>
</dbReference>
<feature type="transmembrane region" description="Helical" evidence="5">
    <location>
        <begin position="94"/>
        <end position="111"/>
    </location>
</feature>
<dbReference type="AlphaFoldDB" id="A0A074YZB0"/>
<proteinExistence type="predicted"/>
<evidence type="ECO:0000256" key="5">
    <source>
        <dbReference type="SAM" id="Phobius"/>
    </source>
</evidence>
<dbReference type="OrthoDB" id="288203at2759"/>
<dbReference type="InterPro" id="IPR018045">
    <property type="entry name" value="S04_transporter_CS"/>
</dbReference>
<dbReference type="PROSITE" id="PS01130">
    <property type="entry name" value="SLC26A"/>
    <property type="match status" value="1"/>
</dbReference>
<dbReference type="Pfam" id="PF00916">
    <property type="entry name" value="Sulfate_transp"/>
    <property type="match status" value="1"/>
</dbReference>
<feature type="transmembrane region" description="Helical" evidence="5">
    <location>
        <begin position="123"/>
        <end position="143"/>
    </location>
</feature>
<evidence type="ECO:0000313" key="8">
    <source>
        <dbReference type="Proteomes" id="UP000054324"/>
    </source>
</evidence>
<keyword evidence="8" id="KW-1185">Reference proteome</keyword>
<dbReference type="InterPro" id="IPR011547">
    <property type="entry name" value="SLC26A/SulP_dom"/>
</dbReference>
<accession>A0A074YZB0</accession>